<keyword evidence="1" id="KW-0472">Membrane</keyword>
<dbReference type="InterPro" id="IPR038750">
    <property type="entry name" value="YczE/YyaS-like"/>
</dbReference>
<dbReference type="PANTHER" id="PTHR40078:SF1">
    <property type="entry name" value="INTEGRAL MEMBRANE PROTEIN"/>
    <property type="match status" value="1"/>
</dbReference>
<comment type="caution">
    <text evidence="2">The sequence shown here is derived from an EMBL/GenBank/DDBJ whole genome shotgun (WGS) entry which is preliminary data.</text>
</comment>
<evidence type="ECO:0000256" key="1">
    <source>
        <dbReference type="SAM" id="Phobius"/>
    </source>
</evidence>
<feature type="transmembrane region" description="Helical" evidence="1">
    <location>
        <begin position="172"/>
        <end position="195"/>
    </location>
</feature>
<protein>
    <submittedName>
        <fullName evidence="2">YitT family protein</fullName>
    </submittedName>
</protein>
<dbReference type="EMBL" id="JAFLWD010000027">
    <property type="protein sequence ID" value="MBO0440935.1"/>
    <property type="molecule type" value="Genomic_DNA"/>
</dbReference>
<dbReference type="Pfam" id="PF19700">
    <property type="entry name" value="DUF6198"/>
    <property type="match status" value="1"/>
</dbReference>
<feature type="transmembrane region" description="Helical" evidence="1">
    <location>
        <begin position="60"/>
        <end position="80"/>
    </location>
</feature>
<keyword evidence="3" id="KW-1185">Reference proteome</keyword>
<feature type="transmembrane region" description="Helical" evidence="1">
    <location>
        <begin position="87"/>
        <end position="106"/>
    </location>
</feature>
<evidence type="ECO:0000313" key="2">
    <source>
        <dbReference type="EMBL" id="MBO0440935.1"/>
    </source>
</evidence>
<evidence type="ECO:0000313" key="3">
    <source>
        <dbReference type="Proteomes" id="UP000664632"/>
    </source>
</evidence>
<keyword evidence="1" id="KW-1133">Transmembrane helix</keyword>
<proteinExistence type="predicted"/>
<accession>A0ABS3H0B3</accession>
<organism evidence="2 3">
    <name type="scientific">Candidatus Enterococcus ikei</name>
    <dbReference type="NCBI Taxonomy" id="2815326"/>
    <lineage>
        <taxon>Bacteria</taxon>
        <taxon>Bacillati</taxon>
        <taxon>Bacillota</taxon>
        <taxon>Bacilli</taxon>
        <taxon>Lactobacillales</taxon>
        <taxon>Enterococcaceae</taxon>
        <taxon>Enterococcus</taxon>
    </lineage>
</organism>
<gene>
    <name evidence="2" type="ORF">JZO69_11225</name>
</gene>
<dbReference type="PANTHER" id="PTHR40078">
    <property type="entry name" value="INTEGRAL MEMBRANE PROTEIN-RELATED"/>
    <property type="match status" value="1"/>
</dbReference>
<dbReference type="Proteomes" id="UP000664632">
    <property type="component" value="Unassembled WGS sequence"/>
</dbReference>
<sequence>MKGCNVVEKNKKNKEILIRSLYALLGVAILSFGAATLRVGKVGLDPYTAANIGIGEVLGLSLGVYQLIINIIILVLVFIFGKKYIGIGTLINMVLTGFFIDFYTWLYATFFTIKITLFTQGILLVFGILIFTFGASFYMSAKLGNAPYDAIAPIIVDRTQAKYRVVRVIQDIFFVVLAFIFGGPVGIGTVINAFFTGPLIDFWNKKASVPIIEKSIKKKVDN</sequence>
<reference evidence="2 3" key="1">
    <citation type="submission" date="2021-03" db="EMBL/GenBank/DDBJ databases">
        <title>Enterococcal diversity collection.</title>
        <authorList>
            <person name="Gilmore M.S."/>
            <person name="Schwartzman J."/>
            <person name="Van Tyne D."/>
            <person name="Martin M."/>
            <person name="Earl A.M."/>
            <person name="Manson A.L."/>
            <person name="Straub T."/>
            <person name="Salamzade R."/>
            <person name="Saavedra J."/>
            <person name="Lebreton F."/>
            <person name="Prichula J."/>
            <person name="Schaufler K."/>
            <person name="Gaca A."/>
            <person name="Sgardioli B."/>
            <person name="Wagenaar J."/>
            <person name="Strong T."/>
        </authorList>
    </citation>
    <scope>NUCLEOTIDE SEQUENCE [LARGE SCALE GENOMIC DNA]</scope>
    <source>
        <strain evidence="2 3">DIV0869a</strain>
    </source>
</reference>
<feature type="transmembrane region" description="Helical" evidence="1">
    <location>
        <begin position="21"/>
        <end position="40"/>
    </location>
</feature>
<name>A0ABS3H0B3_9ENTE</name>
<keyword evidence="1" id="KW-0812">Transmembrane</keyword>
<feature type="transmembrane region" description="Helical" evidence="1">
    <location>
        <begin position="118"/>
        <end position="138"/>
    </location>
</feature>